<dbReference type="EMBL" id="JASDDK010000001">
    <property type="protein sequence ID" value="MDN3491283.1"/>
    <property type="molecule type" value="Genomic_DNA"/>
</dbReference>
<dbReference type="RefSeq" id="WP_290205025.1">
    <property type="nucleotide sequence ID" value="NZ_JASDDK010000001.1"/>
</dbReference>
<keyword evidence="2" id="KW-1185">Reference proteome</keyword>
<organism evidence="1 2">
    <name type="scientific">Winogradskyella bathintestinalis</name>
    <dbReference type="NCBI Taxonomy" id="3035208"/>
    <lineage>
        <taxon>Bacteria</taxon>
        <taxon>Pseudomonadati</taxon>
        <taxon>Bacteroidota</taxon>
        <taxon>Flavobacteriia</taxon>
        <taxon>Flavobacteriales</taxon>
        <taxon>Flavobacteriaceae</taxon>
        <taxon>Winogradskyella</taxon>
    </lineage>
</organism>
<evidence type="ECO:0000313" key="1">
    <source>
        <dbReference type="EMBL" id="MDN3491283.1"/>
    </source>
</evidence>
<dbReference type="Proteomes" id="UP001231197">
    <property type="component" value="Unassembled WGS sequence"/>
</dbReference>
<protein>
    <recommendedName>
        <fullName evidence="3">Helix-turn-helix domain-containing protein</fullName>
    </recommendedName>
</protein>
<gene>
    <name evidence="1" type="ORF">QMA06_01020</name>
</gene>
<proteinExistence type="predicted"/>
<sequence>MEKLKFGYVNPEDCIEQNEAIHQEENHEDIFDEDTIIEIPLYDFEKTKEENLQTGVKYLLIPVRNDGFGGIENGQLLSEFSKIVLKQDDLFQCDSEGNNLIVVDYNSIFGLRLNRFINYNSKFFICDERVLFEFLLMKYEYFGFVPFFLSFPTIFEEMGIKKDRAVTIIKRFKELGFLESKVVSSLIENKQRQVTYYSLDTARIIELIPEIFLDEEIEWDIKHDIDKYLKSGLRRKKIPKDSNKRNQMQ</sequence>
<accession>A0ABT7ZQJ8</accession>
<evidence type="ECO:0008006" key="3">
    <source>
        <dbReference type="Google" id="ProtNLM"/>
    </source>
</evidence>
<evidence type="ECO:0000313" key="2">
    <source>
        <dbReference type="Proteomes" id="UP001231197"/>
    </source>
</evidence>
<comment type="caution">
    <text evidence="1">The sequence shown here is derived from an EMBL/GenBank/DDBJ whole genome shotgun (WGS) entry which is preliminary data.</text>
</comment>
<name>A0ABT7ZQJ8_9FLAO</name>
<reference evidence="1 2" key="1">
    <citation type="journal article" date="2023" name="Int. J. Syst. Evol. Microbiol.">
        <title>Winogradskyella bathintestinalis sp. nov., isolated from the intestine of the deep-sea loosejaw dragonfish, Malacosteus niger.</title>
        <authorList>
            <person name="Uniacke-Lowe S."/>
            <person name="Johnson C.N."/>
            <person name="Stanton C."/>
            <person name="Hill C."/>
            <person name="Ross P."/>
        </authorList>
    </citation>
    <scope>NUCLEOTIDE SEQUENCE [LARGE SCALE GENOMIC DNA]</scope>
    <source>
        <strain evidence="1 2">APC 3343</strain>
    </source>
</reference>